<name>A0A1I4CEW0_9ACTN</name>
<dbReference type="STRING" id="504800.SAMN04488085_103466"/>
<evidence type="ECO:0000313" key="3">
    <source>
        <dbReference type="Proteomes" id="UP000199152"/>
    </source>
</evidence>
<reference evidence="2 3" key="1">
    <citation type="submission" date="2016-10" db="EMBL/GenBank/DDBJ databases">
        <authorList>
            <person name="de Groot N.N."/>
        </authorList>
    </citation>
    <scope>NUCLEOTIDE SEQUENCE [LARGE SCALE GENOMIC DNA]</scope>
    <source>
        <strain evidence="2 3">DSM 45317</strain>
    </source>
</reference>
<protein>
    <submittedName>
        <fullName evidence="2">Uncharacterized protein</fullName>
    </submittedName>
</protein>
<evidence type="ECO:0000256" key="1">
    <source>
        <dbReference type="SAM" id="MobiDB-lite"/>
    </source>
</evidence>
<evidence type="ECO:0000313" key="2">
    <source>
        <dbReference type="EMBL" id="SFK79485.1"/>
    </source>
</evidence>
<sequence>MTTSTGARTSESTILRDIEDVVAEILGEFAQKPDQSPLSIVKSVVKDVVKGALLGAFQGVIEAVTSLFRSGRVVVLEHMVGIIGQIERLLLQAIAAMARLLGRLGEGSGGPAATAESGEDEDRGRREDMEPARRERMGSS</sequence>
<dbReference type="EMBL" id="FOSW01000003">
    <property type="protein sequence ID" value="SFK79485.1"/>
    <property type="molecule type" value="Genomic_DNA"/>
</dbReference>
<dbReference type="InParanoid" id="A0A1I4CEW0"/>
<gene>
    <name evidence="2" type="ORF">SAMN04488085_103466</name>
</gene>
<proteinExistence type="predicted"/>
<organism evidence="2 3">
    <name type="scientific">Geodermatophilus ruber</name>
    <dbReference type="NCBI Taxonomy" id="504800"/>
    <lineage>
        <taxon>Bacteria</taxon>
        <taxon>Bacillati</taxon>
        <taxon>Actinomycetota</taxon>
        <taxon>Actinomycetes</taxon>
        <taxon>Geodermatophilales</taxon>
        <taxon>Geodermatophilaceae</taxon>
        <taxon>Geodermatophilus</taxon>
    </lineage>
</organism>
<accession>A0A1I4CEW0</accession>
<dbReference type="AlphaFoldDB" id="A0A1I4CEW0"/>
<feature type="region of interest" description="Disordered" evidence="1">
    <location>
        <begin position="104"/>
        <end position="140"/>
    </location>
</feature>
<feature type="compositionally biased region" description="Basic and acidic residues" evidence="1">
    <location>
        <begin position="122"/>
        <end position="140"/>
    </location>
</feature>
<keyword evidence="3" id="KW-1185">Reference proteome</keyword>
<dbReference type="Proteomes" id="UP000199152">
    <property type="component" value="Unassembled WGS sequence"/>
</dbReference>
<dbReference type="RefSeq" id="WP_143087114.1">
    <property type="nucleotide sequence ID" value="NZ_FOSW01000003.1"/>
</dbReference>